<dbReference type="EMBL" id="WMIB01000036">
    <property type="protein sequence ID" value="MTH55695.1"/>
    <property type="molecule type" value="Genomic_DNA"/>
</dbReference>
<evidence type="ECO:0000256" key="4">
    <source>
        <dbReference type="ARBA" id="ARBA00022989"/>
    </source>
</evidence>
<name>A0A7X2V6R7_9BACI</name>
<dbReference type="GO" id="GO:0005886">
    <property type="term" value="C:plasma membrane"/>
    <property type="evidence" value="ECO:0007669"/>
    <property type="project" value="UniProtKB-SubCell"/>
</dbReference>
<keyword evidence="4 6" id="KW-1133">Transmembrane helix</keyword>
<evidence type="ECO:0000256" key="6">
    <source>
        <dbReference type="SAM" id="Phobius"/>
    </source>
</evidence>
<dbReference type="Proteomes" id="UP000434639">
    <property type="component" value="Unassembled WGS sequence"/>
</dbReference>
<keyword evidence="2" id="KW-1003">Cell membrane</keyword>
<organism evidence="7 8">
    <name type="scientific">Metabacillus mangrovi</name>
    <dbReference type="NCBI Taxonomy" id="1491830"/>
    <lineage>
        <taxon>Bacteria</taxon>
        <taxon>Bacillati</taxon>
        <taxon>Bacillota</taxon>
        <taxon>Bacilli</taxon>
        <taxon>Bacillales</taxon>
        <taxon>Bacillaceae</taxon>
        <taxon>Metabacillus</taxon>
    </lineage>
</organism>
<feature type="transmembrane region" description="Helical" evidence="6">
    <location>
        <begin position="187"/>
        <end position="205"/>
    </location>
</feature>
<evidence type="ECO:0000256" key="1">
    <source>
        <dbReference type="ARBA" id="ARBA00004651"/>
    </source>
</evidence>
<evidence type="ECO:0000256" key="3">
    <source>
        <dbReference type="ARBA" id="ARBA00022692"/>
    </source>
</evidence>
<proteinExistence type="predicted"/>
<feature type="transmembrane region" description="Helical" evidence="6">
    <location>
        <begin position="158"/>
        <end position="175"/>
    </location>
</feature>
<dbReference type="Pfam" id="PF09678">
    <property type="entry name" value="Caa3_CtaG"/>
    <property type="match status" value="1"/>
</dbReference>
<reference evidence="7 8" key="1">
    <citation type="journal article" date="2017" name="Int. J. Syst. Evol. Microbiol.">
        <title>Bacillus mangrovi sp. nov., isolated from a sediment sample from a mangrove forest.</title>
        <authorList>
            <person name="Gupta V."/>
            <person name="Singh P.K."/>
            <person name="Korpole S."/>
            <person name="Tanuku N.R.S."/>
            <person name="Pinnaka A.K."/>
        </authorList>
    </citation>
    <scope>NUCLEOTIDE SEQUENCE [LARGE SCALE GENOMIC DNA]</scope>
    <source>
        <strain evidence="7 8">KCTC 33872</strain>
    </source>
</reference>
<feature type="transmembrane region" description="Helical" evidence="6">
    <location>
        <begin position="74"/>
        <end position="96"/>
    </location>
</feature>
<dbReference type="InterPro" id="IPR019108">
    <property type="entry name" value="Caa3_assmbl_CtaG-rel"/>
</dbReference>
<evidence type="ECO:0000313" key="7">
    <source>
        <dbReference type="EMBL" id="MTH55695.1"/>
    </source>
</evidence>
<comment type="caution">
    <text evidence="7">The sequence shown here is derived from an EMBL/GenBank/DDBJ whole genome shotgun (WGS) entry which is preliminary data.</text>
</comment>
<keyword evidence="5 6" id="KW-0472">Membrane</keyword>
<gene>
    <name evidence="7" type="ORF">GKZ89_20065</name>
</gene>
<dbReference type="RefSeq" id="WP_155114192.1">
    <property type="nucleotide sequence ID" value="NZ_WMIB01000036.1"/>
</dbReference>
<feature type="transmembrane region" description="Helical" evidence="6">
    <location>
        <begin position="12"/>
        <end position="32"/>
    </location>
</feature>
<comment type="subcellular location">
    <subcellularLocation>
        <location evidence="1">Cell membrane</location>
        <topology evidence="1">Multi-pass membrane protein</topology>
    </subcellularLocation>
</comment>
<dbReference type="OrthoDB" id="5024156at2"/>
<keyword evidence="3 6" id="KW-0812">Transmembrane</keyword>
<feature type="transmembrane region" description="Helical" evidence="6">
    <location>
        <begin position="44"/>
        <end position="62"/>
    </location>
</feature>
<feature type="transmembrane region" description="Helical" evidence="6">
    <location>
        <begin position="225"/>
        <end position="244"/>
    </location>
</feature>
<evidence type="ECO:0000313" key="8">
    <source>
        <dbReference type="Proteomes" id="UP000434639"/>
    </source>
</evidence>
<keyword evidence="8" id="KW-1185">Reference proteome</keyword>
<accession>A0A7X2V6R7</accession>
<feature type="transmembrane region" description="Helical" evidence="6">
    <location>
        <begin position="116"/>
        <end position="138"/>
    </location>
</feature>
<dbReference type="AlphaFoldDB" id="A0A7X2V6R7"/>
<evidence type="ECO:0000256" key="2">
    <source>
        <dbReference type="ARBA" id="ARBA00022475"/>
    </source>
</evidence>
<protein>
    <submittedName>
        <fullName evidence="7">Cytochrome c oxidase assembly protein</fullName>
    </submittedName>
</protein>
<sequence length="270" mass="30101">MHAHHEAAVQWVPILLSAPFLLVLILYLLAAFRFRKKWPMYKMLLWTAGILLAVLAVSGPIAEASHTDFRAHMTGHLFLGMFAPLLLVAASPVSLLLKSVPVTAGRKITRLLRSRLVQAVSHPITASVLNMGGLWLLYKTSLYQWMHQYDAVHVLVHLHIFLAGYLFTAAFIYFDPPAHRYSYPLRASILILAFASHAILSKAIYASPPEGVPSGQGEAGAMLMYYGGDASDILMILLFCWHWYKSARPKESFPAGKSFQLDVPYKGKKV</sequence>
<evidence type="ECO:0000256" key="5">
    <source>
        <dbReference type="ARBA" id="ARBA00023136"/>
    </source>
</evidence>